<dbReference type="GO" id="GO:0008757">
    <property type="term" value="F:S-adenosylmethionine-dependent methyltransferase activity"/>
    <property type="evidence" value="ECO:0007669"/>
    <property type="project" value="TreeGrafter"/>
</dbReference>
<dbReference type="PANTHER" id="PTHR10509">
    <property type="entry name" value="O-METHYLTRANSFERASE-RELATED"/>
    <property type="match status" value="1"/>
</dbReference>
<dbReference type="InterPro" id="IPR029063">
    <property type="entry name" value="SAM-dependent_MTases_sf"/>
</dbReference>
<comment type="similarity">
    <text evidence="4">Belongs to the class I-like SAM-binding methyltransferase superfamily. Cation-dependent O-methyltransferase family.</text>
</comment>
<dbReference type="InterPro" id="IPR050362">
    <property type="entry name" value="Cation-dep_OMT"/>
</dbReference>
<dbReference type="CDD" id="cd02440">
    <property type="entry name" value="AdoMet_MTases"/>
    <property type="match status" value="2"/>
</dbReference>
<dbReference type="Pfam" id="PF01596">
    <property type="entry name" value="Methyltransf_3"/>
    <property type="match status" value="2"/>
</dbReference>
<keyword evidence="3" id="KW-0949">S-adenosyl-L-methionine</keyword>
<evidence type="ECO:0000313" key="5">
    <source>
        <dbReference type="EMBL" id="KOO34497.1"/>
    </source>
</evidence>
<dbReference type="SUPFAM" id="SSF53335">
    <property type="entry name" value="S-adenosyl-L-methionine-dependent methyltransferases"/>
    <property type="match status" value="2"/>
</dbReference>
<protein>
    <submittedName>
        <fullName evidence="5">O-methyltransferase</fullName>
    </submittedName>
</protein>
<dbReference type="GO" id="GO:0032259">
    <property type="term" value="P:methylation"/>
    <property type="evidence" value="ECO:0007669"/>
    <property type="project" value="UniProtKB-KW"/>
</dbReference>
<keyword evidence="1 5" id="KW-0489">Methyltransferase</keyword>
<keyword evidence="6" id="KW-1185">Reference proteome</keyword>
<dbReference type="Gene3D" id="3.40.50.150">
    <property type="entry name" value="Vaccinia Virus protein VP39"/>
    <property type="match status" value="2"/>
</dbReference>
<dbReference type="InterPro" id="IPR002935">
    <property type="entry name" value="SAM_O-MeTrfase"/>
</dbReference>
<reference evidence="6" key="1">
    <citation type="journal article" date="2015" name="PLoS Genet.">
        <title>Genome Sequence and Transcriptome Analyses of Chrysochromulina tobin: Metabolic Tools for Enhanced Algal Fitness in the Prominent Order Prymnesiales (Haptophyceae).</title>
        <authorList>
            <person name="Hovde B.T."/>
            <person name="Deodato C.R."/>
            <person name="Hunsperger H.M."/>
            <person name="Ryken S.A."/>
            <person name="Yost W."/>
            <person name="Jha R.K."/>
            <person name="Patterson J."/>
            <person name="Monnat R.J. Jr."/>
            <person name="Barlow S.B."/>
            <person name="Starkenburg S.R."/>
            <person name="Cattolico R.A."/>
        </authorList>
    </citation>
    <scope>NUCLEOTIDE SEQUENCE</scope>
    <source>
        <strain evidence="6">CCMP291</strain>
    </source>
</reference>
<evidence type="ECO:0000256" key="1">
    <source>
        <dbReference type="ARBA" id="ARBA00022603"/>
    </source>
</evidence>
<name>A0A0M0K7E8_9EUKA</name>
<comment type="caution">
    <text evidence="5">The sequence shown here is derived from an EMBL/GenBank/DDBJ whole genome shotgun (WGS) entry which is preliminary data.</text>
</comment>
<dbReference type="Proteomes" id="UP000037460">
    <property type="component" value="Unassembled WGS sequence"/>
</dbReference>
<evidence type="ECO:0000313" key="6">
    <source>
        <dbReference type="Proteomes" id="UP000037460"/>
    </source>
</evidence>
<organism evidence="5 6">
    <name type="scientific">Chrysochromulina tobinii</name>
    <dbReference type="NCBI Taxonomy" id="1460289"/>
    <lineage>
        <taxon>Eukaryota</taxon>
        <taxon>Haptista</taxon>
        <taxon>Haptophyta</taxon>
        <taxon>Prymnesiophyceae</taxon>
        <taxon>Prymnesiales</taxon>
        <taxon>Chrysochromulinaceae</taxon>
        <taxon>Chrysochromulina</taxon>
    </lineage>
</organism>
<proteinExistence type="inferred from homology"/>
<keyword evidence="2 5" id="KW-0808">Transferase</keyword>
<evidence type="ECO:0000256" key="3">
    <source>
        <dbReference type="ARBA" id="ARBA00022691"/>
    </source>
</evidence>
<dbReference type="AlphaFoldDB" id="A0A0M0K7E8"/>
<dbReference type="GO" id="GO:0008171">
    <property type="term" value="F:O-methyltransferase activity"/>
    <property type="evidence" value="ECO:0007669"/>
    <property type="project" value="InterPro"/>
</dbReference>
<gene>
    <name evidence="5" type="ORF">Ctob_011143</name>
</gene>
<accession>A0A0M0K7E8</accession>
<evidence type="ECO:0000256" key="2">
    <source>
        <dbReference type="ARBA" id="ARBA00022679"/>
    </source>
</evidence>
<evidence type="ECO:0000256" key="4">
    <source>
        <dbReference type="ARBA" id="ARBA00023453"/>
    </source>
</evidence>
<dbReference type="EMBL" id="JWZX01001197">
    <property type="protein sequence ID" value="KOO34497.1"/>
    <property type="molecule type" value="Genomic_DNA"/>
</dbReference>
<dbReference type="PROSITE" id="PS51682">
    <property type="entry name" value="SAM_OMT_I"/>
    <property type="match status" value="2"/>
</dbReference>
<dbReference type="PANTHER" id="PTHR10509:SF14">
    <property type="entry name" value="CAFFEOYL-COA O-METHYLTRANSFERASE 3-RELATED"/>
    <property type="match status" value="1"/>
</dbReference>
<dbReference type="OrthoDB" id="10251242at2759"/>
<sequence>MVSGAQQGRLLHMLVRLSRASRVLEVGCFSGYAAMWMGLALPAGGKLLSLERDERAAAVARAHLASAGLSDRVEVRLGDAMDALEALPGPRCGEAPFELIFLDADKKRSWEYLELIVSRQLLASHGLLLIDNVLWKGEVLARLDPAAVCATSAAASSLTPSARRSMELRDALHAFSTRLAADERMDQLLLPLRDGLTWAQHAPASGASEAASSEDPRAWDATHEDKMAAYLRFVGSPEPSKLAALRQALAAEAASAAEETGYDSAAAAQAAATTRISRGSPEDLARISREWCGVQQGRLLHMLVRLSRASRVLEVGCFSGYAAMWMGLALPAGGKLLSLERDERAAAVARAHLASAGLSDRVEVRLGDAMDALGALPGPFELIVISAEALQVVPSAEAAMRCALANLASHGLVIVVAQPATVSEDPTIHEHARQEDAPRGALVPMLLSLARQVEPAAHAVTLPSPDGDGGVLTLIGRTLEM</sequence>